<feature type="region of interest" description="Disordered" evidence="1">
    <location>
        <begin position="167"/>
        <end position="193"/>
    </location>
</feature>
<dbReference type="PANTHER" id="PTHR43135:SF3">
    <property type="entry name" value="ALPHA-D-RIBOSE 1-METHYLPHOSPHONATE 5-TRIPHOSPHATE DIPHOSPHATASE"/>
    <property type="match status" value="1"/>
</dbReference>
<dbReference type="InterPro" id="IPR057744">
    <property type="entry name" value="OTAase-like"/>
</dbReference>
<dbReference type="KEGG" id="kge:TQ33_1954"/>
<evidence type="ECO:0000256" key="2">
    <source>
        <dbReference type="SAM" id="SignalP"/>
    </source>
</evidence>
<reference evidence="4 5" key="1">
    <citation type="submission" date="2015-02" db="EMBL/GenBank/DDBJ databases">
        <title>Complete genome sequence of Kangiella geojedonensis strain YCS-5T.</title>
        <authorList>
            <person name="Kim K.M."/>
        </authorList>
    </citation>
    <scope>NUCLEOTIDE SEQUENCE [LARGE SCALE GENOMIC DNA]</scope>
    <source>
        <strain evidence="4 5">YCS-5</strain>
    </source>
</reference>
<dbReference type="HOGENOM" id="CLU_023620_2_2_6"/>
<proteinExistence type="predicted"/>
<dbReference type="InterPro" id="IPR032466">
    <property type="entry name" value="Metal_Hydrolase"/>
</dbReference>
<keyword evidence="5" id="KW-1185">Reference proteome</keyword>
<dbReference type="OrthoDB" id="9782972at2"/>
<feature type="signal peptide" evidence="2">
    <location>
        <begin position="1"/>
        <end position="27"/>
    </location>
</feature>
<dbReference type="GO" id="GO:0016810">
    <property type="term" value="F:hydrolase activity, acting on carbon-nitrogen (but not peptide) bonds"/>
    <property type="evidence" value="ECO:0007669"/>
    <property type="project" value="InterPro"/>
</dbReference>
<feature type="chain" id="PRO_5002509257" evidence="2">
    <location>
        <begin position="28"/>
        <end position="435"/>
    </location>
</feature>
<name>A0A0F6RD15_9GAMM</name>
<dbReference type="EMBL" id="CP010975">
    <property type="protein sequence ID" value="AKE52888.1"/>
    <property type="molecule type" value="Genomic_DNA"/>
</dbReference>
<dbReference type="PANTHER" id="PTHR43135">
    <property type="entry name" value="ALPHA-D-RIBOSE 1-METHYLPHOSPHONATE 5-TRIPHOSPHATE DIPHOSPHATASE"/>
    <property type="match status" value="1"/>
</dbReference>
<dbReference type="InterPro" id="IPR051781">
    <property type="entry name" value="Metallo-dep_Hydrolase"/>
</dbReference>
<dbReference type="SUPFAM" id="SSF51556">
    <property type="entry name" value="Metallo-dependent hydrolases"/>
    <property type="match status" value="1"/>
</dbReference>
<dbReference type="CDD" id="cd01299">
    <property type="entry name" value="Met_dep_hydrolase_A"/>
    <property type="match status" value="1"/>
</dbReference>
<evidence type="ECO:0000259" key="3">
    <source>
        <dbReference type="Pfam" id="PF01979"/>
    </source>
</evidence>
<accession>A0A0F6RD15</accession>
<dbReference type="PATRIC" id="fig|914150.5.peg.1981"/>
<dbReference type="InterPro" id="IPR006680">
    <property type="entry name" value="Amidohydro-rel"/>
</dbReference>
<evidence type="ECO:0000313" key="5">
    <source>
        <dbReference type="Proteomes" id="UP000034071"/>
    </source>
</evidence>
<keyword evidence="2" id="KW-0732">Signal</keyword>
<dbReference type="STRING" id="914150.TQ33_1954"/>
<keyword evidence="4" id="KW-0378">Hydrolase</keyword>
<dbReference type="Gene3D" id="3.20.20.140">
    <property type="entry name" value="Metal-dependent hydrolases"/>
    <property type="match status" value="1"/>
</dbReference>
<dbReference type="Pfam" id="PF01979">
    <property type="entry name" value="Amidohydro_1"/>
    <property type="match status" value="1"/>
</dbReference>
<dbReference type="InterPro" id="IPR011059">
    <property type="entry name" value="Metal-dep_hydrolase_composite"/>
</dbReference>
<dbReference type="AlphaFoldDB" id="A0A0F6RD15"/>
<protein>
    <submittedName>
        <fullName evidence="4">Amidohydrolase</fullName>
    </submittedName>
</protein>
<gene>
    <name evidence="4" type="ORF">TQ33_1954</name>
</gene>
<dbReference type="SUPFAM" id="SSF51338">
    <property type="entry name" value="Composite domain of metallo-dependent hydrolases"/>
    <property type="match status" value="1"/>
</dbReference>
<dbReference type="RefSeq" id="WP_071841117.1">
    <property type="nucleotide sequence ID" value="NZ_CP010975.1"/>
</dbReference>
<evidence type="ECO:0000313" key="4">
    <source>
        <dbReference type="EMBL" id="AKE52888.1"/>
    </source>
</evidence>
<organism evidence="4 5">
    <name type="scientific">Kangiella geojedonensis</name>
    <dbReference type="NCBI Taxonomy" id="914150"/>
    <lineage>
        <taxon>Bacteria</taxon>
        <taxon>Pseudomonadati</taxon>
        <taxon>Pseudomonadota</taxon>
        <taxon>Gammaproteobacteria</taxon>
        <taxon>Kangiellales</taxon>
        <taxon>Kangiellaceae</taxon>
        <taxon>Kangiella</taxon>
    </lineage>
</organism>
<feature type="domain" description="Amidohydrolase-related" evidence="3">
    <location>
        <begin position="85"/>
        <end position="432"/>
    </location>
</feature>
<dbReference type="Gene3D" id="2.30.40.10">
    <property type="entry name" value="Urease, subunit C, domain 1"/>
    <property type="match status" value="1"/>
</dbReference>
<evidence type="ECO:0000256" key="1">
    <source>
        <dbReference type="SAM" id="MobiDB-lite"/>
    </source>
</evidence>
<dbReference type="Proteomes" id="UP000034071">
    <property type="component" value="Chromosome"/>
</dbReference>
<sequence length="435" mass="46700">MTFPSPLKLVTLASALGLITASNFAFASAEQQQTTWLHCGNVIDTAEGDTLDQRYIRIDNNTITSVTTERPSGVELVDLSAKTCLPGLMDMHVHLDGEMNPKSYIDGFTLNPADLAYRAQDFGMKTLMAGFTTVRNPGDSYNVTISLRNAINQGLIQGPRIYSAGKSLATTGGHADPTNGTNADLMGDPGPKEGVVNSAEDARKAVRQRYKEGADFIKITATGGVLSLAKSGQNPQFTEEELRSVIQTANDYGMHVAAHAHGDEGMLRAVNAGITSIEHGTYMSKDVMKAMKKNGTYYVPTIIAGKFVAEKAEIDGFFPEIVRPKARAVGPQIQNTFAKAYDYGVKIAFGTDSGVSAHGDNAKEFQYMVEAGMPAMEAIQSATVTTAELLKNDKIGVIAEGKLADIIAVEGNPIEDITLLQNVSFVMKDGKIYKK</sequence>